<dbReference type="AlphaFoldDB" id="A0A2K5F936"/>
<name>A0A2K5F936_AOTNA</name>
<keyword evidence="2" id="KW-1185">Reference proteome</keyword>
<proteinExistence type="predicted"/>
<organism evidence="1 2">
    <name type="scientific">Aotus nancymaae</name>
    <name type="common">Ma's night monkey</name>
    <dbReference type="NCBI Taxonomy" id="37293"/>
    <lineage>
        <taxon>Eukaryota</taxon>
        <taxon>Metazoa</taxon>
        <taxon>Chordata</taxon>
        <taxon>Craniata</taxon>
        <taxon>Vertebrata</taxon>
        <taxon>Euteleostomi</taxon>
        <taxon>Mammalia</taxon>
        <taxon>Eutheria</taxon>
        <taxon>Euarchontoglires</taxon>
        <taxon>Primates</taxon>
        <taxon>Haplorrhini</taxon>
        <taxon>Platyrrhini</taxon>
        <taxon>Aotidae</taxon>
        <taxon>Aotus</taxon>
    </lineage>
</organism>
<evidence type="ECO:0000313" key="1">
    <source>
        <dbReference type="Ensembl" id="ENSANAP00000041950.1"/>
    </source>
</evidence>
<protein>
    <submittedName>
        <fullName evidence="1">Uncharacterized protein</fullName>
    </submittedName>
</protein>
<accession>A0A2K5F936</accession>
<dbReference type="OMA" id="GYNHTIL"/>
<dbReference type="GeneTree" id="ENSGT00550000076306"/>
<dbReference type="Ensembl" id="ENSANAT00000060066.1">
    <property type="protein sequence ID" value="ENSANAP00000041950.1"/>
    <property type="gene ID" value="ENSANAG00000038254.1"/>
</dbReference>
<reference evidence="1" key="1">
    <citation type="submission" date="2025-08" db="UniProtKB">
        <authorList>
            <consortium name="Ensembl"/>
        </authorList>
    </citation>
    <scope>IDENTIFICATION</scope>
</reference>
<dbReference type="Proteomes" id="UP000233020">
    <property type="component" value="Unplaced"/>
</dbReference>
<evidence type="ECO:0000313" key="2">
    <source>
        <dbReference type="Proteomes" id="UP000233020"/>
    </source>
</evidence>
<sequence length="105" mass="11998">IQLEYKSMFTGSYSYHSMHSIHMNSWMKISAPAFSGYLMALHNHFHPNLGKSKFKQFCIYSKRNSLSCLILVSLTSREGTFPFVSLPPLTFLTTKNTQQTADLTL</sequence>
<reference evidence="1" key="2">
    <citation type="submission" date="2025-09" db="UniProtKB">
        <authorList>
            <consortium name="Ensembl"/>
        </authorList>
    </citation>
    <scope>IDENTIFICATION</scope>
</reference>